<keyword evidence="2" id="KW-1185">Reference proteome</keyword>
<organism evidence="3">
    <name type="scientific">Schistosoma curassoni</name>
    <dbReference type="NCBI Taxonomy" id="6186"/>
    <lineage>
        <taxon>Eukaryota</taxon>
        <taxon>Metazoa</taxon>
        <taxon>Spiralia</taxon>
        <taxon>Lophotrochozoa</taxon>
        <taxon>Platyhelminthes</taxon>
        <taxon>Trematoda</taxon>
        <taxon>Digenea</taxon>
        <taxon>Strigeidida</taxon>
        <taxon>Schistosomatoidea</taxon>
        <taxon>Schistosomatidae</taxon>
        <taxon>Schistosoma</taxon>
    </lineage>
</organism>
<dbReference type="EMBL" id="UZAK01000376">
    <property type="protein sequence ID" value="VDO62217.1"/>
    <property type="molecule type" value="Genomic_DNA"/>
</dbReference>
<evidence type="ECO:0000313" key="1">
    <source>
        <dbReference type="EMBL" id="VDO62217.1"/>
    </source>
</evidence>
<evidence type="ECO:0000313" key="3">
    <source>
        <dbReference type="WBParaSite" id="SCUD_0000054401-mRNA-1"/>
    </source>
</evidence>
<evidence type="ECO:0000313" key="2">
    <source>
        <dbReference type="Proteomes" id="UP000279833"/>
    </source>
</evidence>
<reference evidence="3" key="1">
    <citation type="submission" date="2016-06" db="UniProtKB">
        <authorList>
            <consortium name="WormBaseParasite"/>
        </authorList>
    </citation>
    <scope>IDENTIFICATION</scope>
</reference>
<reference evidence="1 2" key="2">
    <citation type="submission" date="2018-11" db="EMBL/GenBank/DDBJ databases">
        <authorList>
            <consortium name="Pathogen Informatics"/>
        </authorList>
    </citation>
    <scope>NUCLEOTIDE SEQUENCE [LARGE SCALE GENOMIC DNA]</scope>
    <source>
        <strain evidence="1">Dakar</strain>
        <strain evidence="2">Dakar, Senegal</strain>
    </source>
</reference>
<protein>
    <submittedName>
        <fullName evidence="1 3">Uncharacterized protein</fullName>
    </submittedName>
</protein>
<sequence>MKLYPIQCILVFCSIRLKLSSDFVKDIHFLVSVH</sequence>
<dbReference type="AlphaFoldDB" id="A0A183JCY6"/>
<dbReference type="Proteomes" id="UP000279833">
    <property type="component" value="Unassembled WGS sequence"/>
</dbReference>
<accession>A0A183JCY6</accession>
<gene>
    <name evidence="1" type="ORF">SCUD_LOCUS545</name>
</gene>
<name>A0A183JCY6_9TREM</name>
<proteinExistence type="predicted"/>
<dbReference type="WBParaSite" id="SCUD_0000054401-mRNA-1">
    <property type="protein sequence ID" value="SCUD_0000054401-mRNA-1"/>
    <property type="gene ID" value="SCUD_0000054401"/>
</dbReference>